<dbReference type="InterPro" id="IPR050469">
    <property type="entry name" value="Diguanylate_Cyclase"/>
</dbReference>
<dbReference type="EC" id="2.7.7.65" evidence="1"/>
<dbReference type="NCBIfam" id="TIGR00254">
    <property type="entry name" value="GGDEF"/>
    <property type="match status" value="1"/>
</dbReference>
<dbReference type="PANTHER" id="PTHR45138">
    <property type="entry name" value="REGULATORY COMPONENTS OF SENSORY TRANSDUCTION SYSTEM"/>
    <property type="match status" value="1"/>
</dbReference>
<evidence type="ECO:0000256" key="4">
    <source>
        <dbReference type="SAM" id="Phobius"/>
    </source>
</evidence>
<proteinExistence type="predicted"/>
<feature type="transmembrane region" description="Helical" evidence="4">
    <location>
        <begin position="161"/>
        <end position="180"/>
    </location>
</feature>
<keyword evidence="4" id="KW-1133">Transmembrane helix</keyword>
<keyword evidence="4" id="KW-0472">Membrane</keyword>
<evidence type="ECO:0000259" key="5">
    <source>
        <dbReference type="PROSITE" id="PS50887"/>
    </source>
</evidence>
<evidence type="ECO:0000256" key="3">
    <source>
        <dbReference type="SAM" id="MobiDB-lite"/>
    </source>
</evidence>
<dbReference type="Proteomes" id="UP001165541">
    <property type="component" value="Unassembled WGS sequence"/>
</dbReference>
<feature type="transmembrane region" description="Helical" evidence="4">
    <location>
        <begin position="87"/>
        <end position="106"/>
    </location>
</feature>
<dbReference type="EMBL" id="JAMKFE010000009">
    <property type="protein sequence ID" value="MCM5681086.1"/>
    <property type="molecule type" value="Genomic_DNA"/>
</dbReference>
<comment type="catalytic activity">
    <reaction evidence="2">
        <text>2 GTP = 3',3'-c-di-GMP + 2 diphosphate</text>
        <dbReference type="Rhea" id="RHEA:24898"/>
        <dbReference type="ChEBI" id="CHEBI:33019"/>
        <dbReference type="ChEBI" id="CHEBI:37565"/>
        <dbReference type="ChEBI" id="CHEBI:58805"/>
        <dbReference type="EC" id="2.7.7.65"/>
    </reaction>
</comment>
<feature type="region of interest" description="Disordered" evidence="3">
    <location>
        <begin position="363"/>
        <end position="383"/>
    </location>
</feature>
<dbReference type="SUPFAM" id="SSF55073">
    <property type="entry name" value="Nucleotide cyclase"/>
    <property type="match status" value="1"/>
</dbReference>
<reference evidence="6" key="1">
    <citation type="submission" date="2022-05" db="EMBL/GenBank/DDBJ databases">
        <title>Schlegelella sp. nov., isolated from mangrove soil.</title>
        <authorList>
            <person name="Liu Y."/>
            <person name="Ge X."/>
            <person name="Liu W."/>
        </authorList>
    </citation>
    <scope>NUCLEOTIDE SEQUENCE</scope>
    <source>
        <strain evidence="6">S2-27</strain>
    </source>
</reference>
<evidence type="ECO:0000313" key="6">
    <source>
        <dbReference type="EMBL" id="MCM5681086.1"/>
    </source>
</evidence>
<dbReference type="SMART" id="SM00267">
    <property type="entry name" value="GGDEF"/>
    <property type="match status" value="1"/>
</dbReference>
<sequence>MDPDRSARIRLAQLHLYVDNHINDQFLAPALTVVAAALLTRWLPVERVTIWAVVELAIIAIYITCYRRFRAAKVQVADERVWRRRIAWAHGAHMLSWSSIIVWGWVPGDAGNLMFTMMIHLGLVSLTAAMSNPHRRLLMSDMSIPIVALLAPPLLSAGGFNAGLALLGVFYCMLMLCVAFKIHGTTAEAIELRLRNEELISKLEHQARLDGLTGVANRSHLLATGNAEIRRASRFGHAMALLMLDIDHFKEINDTHGHLVGDRVLKAVSDACALAVRHCDCLGRLGGEEFAVILPETDLPSALAAAERLRETVAALQLHHREFPLKTTVSIGVAMLQAPGEPLAQLLHRADVAMYRAKNSGRNRVEAEVTAPMSDAGPEAVTA</sequence>
<accession>A0ABT0YQS7</accession>
<keyword evidence="4" id="KW-0812">Transmembrane</keyword>
<evidence type="ECO:0000256" key="2">
    <source>
        <dbReference type="ARBA" id="ARBA00034247"/>
    </source>
</evidence>
<dbReference type="RefSeq" id="WP_251779552.1">
    <property type="nucleotide sequence ID" value="NZ_JAMKFE010000009.1"/>
</dbReference>
<dbReference type="Gene3D" id="3.30.70.270">
    <property type="match status" value="1"/>
</dbReference>
<dbReference type="InterPro" id="IPR043128">
    <property type="entry name" value="Rev_trsase/Diguanyl_cyclase"/>
</dbReference>
<feature type="domain" description="GGDEF" evidence="5">
    <location>
        <begin position="237"/>
        <end position="370"/>
    </location>
</feature>
<name>A0ABT0YQS7_9BURK</name>
<comment type="caution">
    <text evidence="6">The sequence shown here is derived from an EMBL/GenBank/DDBJ whole genome shotgun (WGS) entry which is preliminary data.</text>
</comment>
<dbReference type="InterPro" id="IPR029787">
    <property type="entry name" value="Nucleotide_cyclase"/>
</dbReference>
<protein>
    <recommendedName>
        <fullName evidence="1">diguanylate cyclase</fullName>
        <ecNumber evidence="1">2.7.7.65</ecNumber>
    </recommendedName>
</protein>
<evidence type="ECO:0000256" key="1">
    <source>
        <dbReference type="ARBA" id="ARBA00012528"/>
    </source>
</evidence>
<keyword evidence="7" id="KW-1185">Reference proteome</keyword>
<dbReference type="PROSITE" id="PS50887">
    <property type="entry name" value="GGDEF"/>
    <property type="match status" value="1"/>
</dbReference>
<feature type="transmembrane region" description="Helical" evidence="4">
    <location>
        <begin position="49"/>
        <end position="66"/>
    </location>
</feature>
<gene>
    <name evidence="6" type="ORF">M8A51_16290</name>
</gene>
<evidence type="ECO:0000313" key="7">
    <source>
        <dbReference type="Proteomes" id="UP001165541"/>
    </source>
</evidence>
<dbReference type="PANTHER" id="PTHR45138:SF9">
    <property type="entry name" value="DIGUANYLATE CYCLASE DGCM-RELATED"/>
    <property type="match status" value="1"/>
</dbReference>
<organism evidence="6 7">
    <name type="scientific">Caldimonas mangrovi</name>
    <dbReference type="NCBI Taxonomy" id="2944811"/>
    <lineage>
        <taxon>Bacteria</taxon>
        <taxon>Pseudomonadati</taxon>
        <taxon>Pseudomonadota</taxon>
        <taxon>Betaproteobacteria</taxon>
        <taxon>Burkholderiales</taxon>
        <taxon>Sphaerotilaceae</taxon>
        <taxon>Caldimonas</taxon>
    </lineage>
</organism>
<dbReference type="CDD" id="cd01949">
    <property type="entry name" value="GGDEF"/>
    <property type="match status" value="1"/>
</dbReference>
<dbReference type="Pfam" id="PF00990">
    <property type="entry name" value="GGDEF"/>
    <property type="match status" value="1"/>
</dbReference>
<dbReference type="InterPro" id="IPR000160">
    <property type="entry name" value="GGDEF_dom"/>
</dbReference>
<feature type="transmembrane region" description="Helical" evidence="4">
    <location>
        <begin position="26"/>
        <end position="43"/>
    </location>
</feature>